<dbReference type="Pfam" id="PF00352">
    <property type="entry name" value="TBP"/>
    <property type="match status" value="2"/>
</dbReference>
<dbReference type="EMBL" id="LSRL02000065">
    <property type="protein sequence ID" value="TDG46074.1"/>
    <property type="molecule type" value="Genomic_DNA"/>
</dbReference>
<protein>
    <recommendedName>
        <fullName evidence="7">TATA box-binding protein-like 1</fullName>
    </recommendedName>
</protein>
<proteinExistence type="inferred from homology"/>
<feature type="region of interest" description="Disordered" evidence="4">
    <location>
        <begin position="1"/>
        <end position="82"/>
    </location>
</feature>
<dbReference type="AlphaFoldDB" id="A0A484BBN5"/>
<keyword evidence="3" id="KW-0804">Transcription</keyword>
<dbReference type="Gene3D" id="3.30.310.10">
    <property type="entry name" value="TATA-Binding Protein"/>
    <property type="match status" value="2"/>
</dbReference>
<sequence>MKNVKRDTKDRDNSQIEKEADESNENESENVMKNEYENDNDYDNDNDSDSDNDNAHANENGNDNNNNNNDNDNDNNNEDKNENEINEITNCSISAEVEGDKVNMQPPISDFDIISIYADISKLSVIERYLNMLYRPSTCFMRLNCYFKLSELECFLADTLYEPEKHTALFIRHTEPPCSLRLYDNGHICCQAYSYKSAALGIHRFIDTMEHLGYSPVFQNPRFNVVNATFCMPFGIDLTILCIEYCEDCDYMPEAHPYLIFKMRNSSTKLAIFNNGCVYVMLSSTPRHTQQAIAYIMPILFRHKDTEKPEDPELRIGDINFKLLWENEFQRQYQNSVNYSR</sequence>
<feature type="compositionally biased region" description="Acidic residues" evidence="4">
    <location>
        <begin position="37"/>
        <end position="52"/>
    </location>
</feature>
<dbReference type="InterPro" id="IPR012295">
    <property type="entry name" value="TBP_dom_sf"/>
</dbReference>
<evidence type="ECO:0000256" key="1">
    <source>
        <dbReference type="ARBA" id="ARBA00005560"/>
    </source>
</evidence>
<organism evidence="5 6">
    <name type="scientific">Drosophila navojoa</name>
    <name type="common">Fruit fly</name>
    <dbReference type="NCBI Taxonomy" id="7232"/>
    <lineage>
        <taxon>Eukaryota</taxon>
        <taxon>Metazoa</taxon>
        <taxon>Ecdysozoa</taxon>
        <taxon>Arthropoda</taxon>
        <taxon>Hexapoda</taxon>
        <taxon>Insecta</taxon>
        <taxon>Pterygota</taxon>
        <taxon>Neoptera</taxon>
        <taxon>Endopterygota</taxon>
        <taxon>Diptera</taxon>
        <taxon>Brachycera</taxon>
        <taxon>Muscomorpha</taxon>
        <taxon>Ephydroidea</taxon>
        <taxon>Drosophilidae</taxon>
        <taxon>Drosophila</taxon>
    </lineage>
</organism>
<dbReference type="OMA" id="NIYCQAF"/>
<evidence type="ECO:0000256" key="4">
    <source>
        <dbReference type="SAM" id="MobiDB-lite"/>
    </source>
</evidence>
<accession>A0A484BBN5</accession>
<keyword evidence="6" id="KW-1185">Reference proteome</keyword>
<evidence type="ECO:0008006" key="7">
    <source>
        <dbReference type="Google" id="ProtNLM"/>
    </source>
</evidence>
<dbReference type="STRING" id="7232.A0A484BBN5"/>
<reference evidence="5 6" key="1">
    <citation type="journal article" date="2019" name="J. Hered.">
        <title>An Improved Genome Assembly for Drosophila navojoa, the Basal Species in the mojavensis Cluster.</title>
        <authorList>
            <person name="Vanderlinde T."/>
            <person name="Dupim E.G."/>
            <person name="Nazario-Yepiz N.O."/>
            <person name="Carvalho A.B."/>
        </authorList>
    </citation>
    <scope>NUCLEOTIDE SEQUENCE [LARGE SCALE GENOMIC DNA]</scope>
    <source>
        <strain evidence="5">Navoj_Jal97</strain>
        <tissue evidence="5">Whole organism</tissue>
    </source>
</reference>
<dbReference type="InterPro" id="IPR000814">
    <property type="entry name" value="TBP"/>
</dbReference>
<dbReference type="GO" id="GO:0003677">
    <property type="term" value="F:DNA binding"/>
    <property type="evidence" value="ECO:0007669"/>
    <property type="project" value="UniProtKB-KW"/>
</dbReference>
<dbReference type="OrthoDB" id="7847945at2759"/>
<name>A0A484BBN5_DRONA</name>
<evidence type="ECO:0000256" key="3">
    <source>
        <dbReference type="ARBA" id="ARBA00023163"/>
    </source>
</evidence>
<comment type="caution">
    <text evidence="5">The sequence shown here is derived from an EMBL/GenBank/DDBJ whole genome shotgun (WGS) entry which is preliminary data.</text>
</comment>
<dbReference type="SUPFAM" id="SSF55945">
    <property type="entry name" value="TATA-box binding protein-like"/>
    <property type="match status" value="2"/>
</dbReference>
<feature type="compositionally biased region" description="Basic and acidic residues" evidence="4">
    <location>
        <begin position="1"/>
        <end position="18"/>
    </location>
</feature>
<comment type="similarity">
    <text evidence="1">Belongs to the TBP family.</text>
</comment>
<feature type="compositionally biased region" description="Acidic residues" evidence="4">
    <location>
        <begin position="19"/>
        <end position="28"/>
    </location>
</feature>
<keyword evidence="2" id="KW-0238">DNA-binding</keyword>
<feature type="compositionally biased region" description="Low complexity" evidence="4">
    <location>
        <begin position="55"/>
        <end position="70"/>
    </location>
</feature>
<dbReference type="GO" id="GO:0006352">
    <property type="term" value="P:DNA-templated transcription initiation"/>
    <property type="evidence" value="ECO:0007669"/>
    <property type="project" value="InterPro"/>
</dbReference>
<gene>
    <name evidence="5" type="ORF">AWZ03_007523</name>
</gene>
<evidence type="ECO:0000313" key="5">
    <source>
        <dbReference type="EMBL" id="TDG46074.1"/>
    </source>
</evidence>
<dbReference type="PANTHER" id="PTHR10126">
    <property type="entry name" value="TATA-BOX BINDING PROTEIN"/>
    <property type="match status" value="1"/>
</dbReference>
<dbReference type="Proteomes" id="UP000295192">
    <property type="component" value="Unassembled WGS sequence"/>
</dbReference>
<evidence type="ECO:0000256" key="2">
    <source>
        <dbReference type="ARBA" id="ARBA00023125"/>
    </source>
</evidence>
<evidence type="ECO:0000313" key="6">
    <source>
        <dbReference type="Proteomes" id="UP000295192"/>
    </source>
</evidence>